<dbReference type="RefSeq" id="WP_147074029.1">
    <property type="nucleotide sequence ID" value="NZ_AP021884.1"/>
</dbReference>
<evidence type="ECO:0000313" key="2">
    <source>
        <dbReference type="EMBL" id="GEP31193.1"/>
    </source>
</evidence>
<evidence type="ECO:0000313" key="3">
    <source>
        <dbReference type="Proteomes" id="UP000321337"/>
    </source>
</evidence>
<dbReference type="AlphaFoldDB" id="A0A512L9N2"/>
<keyword evidence="3" id="KW-1185">Reference proteome</keyword>
<dbReference type="Proteomes" id="UP000321337">
    <property type="component" value="Unassembled WGS sequence"/>
</dbReference>
<accession>A0A512L9N2</accession>
<dbReference type="GO" id="GO:0043683">
    <property type="term" value="P:type IV pilus assembly"/>
    <property type="evidence" value="ECO:0007669"/>
    <property type="project" value="InterPro"/>
</dbReference>
<reference evidence="2 3" key="1">
    <citation type="submission" date="2019-07" db="EMBL/GenBank/DDBJ databases">
        <title>Whole genome shotgun sequence of Thiobacillus plumbophilus NBRC 107929.</title>
        <authorList>
            <person name="Hosoyama A."/>
            <person name="Uohara A."/>
            <person name="Ohji S."/>
            <person name="Ichikawa N."/>
        </authorList>
    </citation>
    <scope>NUCLEOTIDE SEQUENCE [LARGE SCALE GENOMIC DNA]</scope>
    <source>
        <strain evidence="2 3">NBRC 107929</strain>
    </source>
</reference>
<organism evidence="2 3">
    <name type="scientific">Sulfuriferula plumbiphila</name>
    <dbReference type="NCBI Taxonomy" id="171865"/>
    <lineage>
        <taxon>Bacteria</taxon>
        <taxon>Pseudomonadati</taxon>
        <taxon>Pseudomonadota</taxon>
        <taxon>Betaproteobacteria</taxon>
        <taxon>Nitrosomonadales</taxon>
        <taxon>Sulfuricellaceae</taxon>
        <taxon>Sulfuriferula</taxon>
    </lineage>
</organism>
<keyword evidence="1" id="KW-1133">Transmembrane helix</keyword>
<dbReference type="EMBL" id="BKAD01000025">
    <property type="protein sequence ID" value="GEP31193.1"/>
    <property type="molecule type" value="Genomic_DNA"/>
</dbReference>
<evidence type="ECO:0000256" key="1">
    <source>
        <dbReference type="SAM" id="Phobius"/>
    </source>
</evidence>
<dbReference type="InterPro" id="IPR045584">
    <property type="entry name" value="Pilin-like"/>
</dbReference>
<dbReference type="OrthoDB" id="5496259at2"/>
<dbReference type="PROSITE" id="PS00409">
    <property type="entry name" value="PROKAR_NTER_METHYL"/>
    <property type="match status" value="1"/>
</dbReference>
<proteinExistence type="predicted"/>
<keyword evidence="1" id="KW-0812">Transmembrane</keyword>
<gene>
    <name evidence="2" type="ORF">TPL01_23310</name>
</gene>
<keyword evidence="1" id="KW-0472">Membrane</keyword>
<dbReference type="NCBIfam" id="TIGR02532">
    <property type="entry name" value="IV_pilin_GFxxxE"/>
    <property type="match status" value="1"/>
</dbReference>
<feature type="transmembrane region" description="Helical" evidence="1">
    <location>
        <begin position="12"/>
        <end position="38"/>
    </location>
</feature>
<sequence>MNLNRSMSLRQTGFSLIELMVAITIGFIVVAGVGYLYLGSRQAFNAQDSLSAIQENGRFALDTMSRDIRMAGYMGCGNLAVYAASPGTLGNITKAPAIAPVTPASALQVFPGGTGWTAPAGVSWAAGDVLRVSGVDPSGVSLAGPALPGSAAAIHVSGNPGNFQANDVLLISDCTNAVIFVTSSVSNAPGMVTFAHASNVNTVPYLSATHTFSPSAPGSPGAQVYAFRQADYFVGCPTASFSGGQCSVPLALYQVINNGVPQALVDNVENMAFMLGVDTSAPPPNVPPAQVVGAYQTPAAVANAGNWAKVLTVQVHLLMVGGPANDARSNVAVASQPYSFIVNGTTYASYPADRRMRQDATATIALRNRLP</sequence>
<dbReference type="InterPro" id="IPR012902">
    <property type="entry name" value="N_methyl_site"/>
</dbReference>
<name>A0A512L9N2_9PROT</name>
<protein>
    <submittedName>
        <fullName evidence="2">Pilus assembly protein PilW</fullName>
    </submittedName>
</protein>
<dbReference type="SUPFAM" id="SSF54523">
    <property type="entry name" value="Pili subunits"/>
    <property type="match status" value="1"/>
</dbReference>
<comment type="caution">
    <text evidence="2">The sequence shown here is derived from an EMBL/GenBank/DDBJ whole genome shotgun (WGS) entry which is preliminary data.</text>
</comment>
<dbReference type="Pfam" id="PF07963">
    <property type="entry name" value="N_methyl"/>
    <property type="match status" value="1"/>
</dbReference>
<dbReference type="Pfam" id="PF16074">
    <property type="entry name" value="PilW"/>
    <property type="match status" value="1"/>
</dbReference>
<dbReference type="InterPro" id="IPR032092">
    <property type="entry name" value="PilW"/>
</dbReference>